<evidence type="ECO:0000313" key="6">
    <source>
        <dbReference type="Proteomes" id="UP000290815"/>
    </source>
</evidence>
<evidence type="ECO:0000313" key="5">
    <source>
        <dbReference type="EMBL" id="VEU71198.1"/>
    </source>
</evidence>
<dbReference type="RefSeq" id="WP_027333863.1">
    <property type="nucleotide sequence ID" value="NZ_LR215024.1"/>
</dbReference>
<dbReference type="PANTHER" id="PTHR43191:SF2">
    <property type="entry name" value="RRNA METHYLTRANSFERASE 3, MITOCHONDRIAL"/>
    <property type="match status" value="1"/>
</dbReference>
<dbReference type="KEGG" id="mgly:NCTC10194_00718"/>
<dbReference type="InterPro" id="IPR029028">
    <property type="entry name" value="Alpha/beta_knot_MTases"/>
</dbReference>
<dbReference type="SUPFAM" id="SSF55315">
    <property type="entry name" value="L30e-like"/>
    <property type="match status" value="1"/>
</dbReference>
<protein>
    <submittedName>
        <fullName evidence="5">tRNA/rRNA methyltransferase</fullName>
        <ecNumber evidence="5">2.1.1.-</ecNumber>
    </submittedName>
</protein>
<sequence>MILTSKTNSKIKALKKLHDKKYRELEGAFLVEGYHLVSEALNKNLVLEIFETPSSQKYPESTLISEEILSYLSTTITPQKILAKVRKPTFNQKVNKIIALNNLQDPGNVGTIIRLAKAFRFDTVIIENLDPYNEKVIRSSQGAFFDINIIPTKNLEAQLIKLKERDYVVYQTLLDQEAIALNDVNFVSNKLVIVVGNEGQGISKQIQNYADYKVYIPIDFESLNVACATAIVLDKIRNKK</sequence>
<dbReference type="GO" id="GO:0003723">
    <property type="term" value="F:RNA binding"/>
    <property type="evidence" value="ECO:0007669"/>
    <property type="project" value="InterPro"/>
</dbReference>
<dbReference type="CDD" id="cd18095">
    <property type="entry name" value="SpoU-like_rRNA-MTase"/>
    <property type="match status" value="1"/>
</dbReference>
<evidence type="ECO:0000256" key="2">
    <source>
        <dbReference type="ARBA" id="ARBA00022603"/>
    </source>
</evidence>
<proteinExistence type="inferred from homology"/>
<dbReference type="SUPFAM" id="SSF75217">
    <property type="entry name" value="alpha/beta knot"/>
    <property type="match status" value="1"/>
</dbReference>
<dbReference type="InterPro" id="IPR051259">
    <property type="entry name" value="rRNA_Methyltransferase"/>
</dbReference>
<dbReference type="AlphaFoldDB" id="A0A449AWV1"/>
<dbReference type="InterPro" id="IPR053888">
    <property type="entry name" value="MRM3-like_sub_bind"/>
</dbReference>
<dbReference type="PANTHER" id="PTHR43191">
    <property type="entry name" value="RRNA METHYLTRANSFERASE 3"/>
    <property type="match status" value="1"/>
</dbReference>
<evidence type="ECO:0000256" key="3">
    <source>
        <dbReference type="ARBA" id="ARBA00022679"/>
    </source>
</evidence>
<dbReference type="InterPro" id="IPR029026">
    <property type="entry name" value="tRNA_m1G_MTases_N"/>
</dbReference>
<dbReference type="EMBL" id="LR215024">
    <property type="protein sequence ID" value="VEU71198.1"/>
    <property type="molecule type" value="Genomic_DNA"/>
</dbReference>
<evidence type="ECO:0000256" key="1">
    <source>
        <dbReference type="ARBA" id="ARBA00007228"/>
    </source>
</evidence>
<dbReference type="SMART" id="SM00967">
    <property type="entry name" value="SpoU_sub_bind"/>
    <property type="match status" value="1"/>
</dbReference>
<dbReference type="Gene3D" id="3.30.1330.30">
    <property type="match status" value="1"/>
</dbReference>
<dbReference type="Gene3D" id="3.40.1280.10">
    <property type="match status" value="1"/>
</dbReference>
<reference evidence="5 6" key="1">
    <citation type="submission" date="2019-01" db="EMBL/GenBank/DDBJ databases">
        <authorList>
            <consortium name="Pathogen Informatics"/>
        </authorList>
    </citation>
    <scope>NUCLEOTIDE SEQUENCE [LARGE SCALE GENOMIC DNA]</scope>
    <source>
        <strain evidence="5 6">NCTC10194</strain>
    </source>
</reference>
<dbReference type="GO" id="GO:0006396">
    <property type="term" value="P:RNA processing"/>
    <property type="evidence" value="ECO:0007669"/>
    <property type="project" value="InterPro"/>
</dbReference>
<keyword evidence="3 5" id="KW-0808">Transferase</keyword>
<evidence type="ECO:0000259" key="4">
    <source>
        <dbReference type="SMART" id="SM00967"/>
    </source>
</evidence>
<dbReference type="InterPro" id="IPR029064">
    <property type="entry name" value="Ribosomal_eL30-like_sf"/>
</dbReference>
<dbReference type="Pfam" id="PF00588">
    <property type="entry name" value="SpoU_methylase"/>
    <property type="match status" value="1"/>
</dbReference>
<gene>
    <name evidence="5" type="primary">MCYN0825</name>
    <name evidence="5" type="ORF">NCTC10194_00718</name>
</gene>
<comment type="similarity">
    <text evidence="1">Belongs to the class IV-like SAM-binding methyltransferase superfamily. RNA methyltransferase TrmH family.</text>
</comment>
<dbReference type="EC" id="2.1.1.-" evidence="5"/>
<dbReference type="InterPro" id="IPR001537">
    <property type="entry name" value="SpoU_MeTrfase"/>
</dbReference>
<keyword evidence="2 5" id="KW-0489">Methyltransferase</keyword>
<name>A0A449AWV1_9BACT</name>
<dbReference type="Pfam" id="PF22435">
    <property type="entry name" value="MRM3-like_sub_bind"/>
    <property type="match status" value="1"/>
</dbReference>
<dbReference type="GO" id="GO:0005737">
    <property type="term" value="C:cytoplasm"/>
    <property type="evidence" value="ECO:0007669"/>
    <property type="project" value="UniProtKB-ARBA"/>
</dbReference>
<keyword evidence="6" id="KW-1185">Reference proteome</keyword>
<dbReference type="GO" id="GO:0008173">
    <property type="term" value="F:RNA methyltransferase activity"/>
    <property type="evidence" value="ECO:0007669"/>
    <property type="project" value="InterPro"/>
</dbReference>
<organism evidence="5 6">
    <name type="scientific">Mycoplasmopsis glycophila</name>
    <dbReference type="NCBI Taxonomy" id="171285"/>
    <lineage>
        <taxon>Bacteria</taxon>
        <taxon>Bacillati</taxon>
        <taxon>Mycoplasmatota</taxon>
        <taxon>Mycoplasmoidales</taxon>
        <taxon>Metamycoplasmataceae</taxon>
        <taxon>Mycoplasmopsis</taxon>
    </lineage>
</organism>
<dbReference type="Proteomes" id="UP000290815">
    <property type="component" value="Chromosome"/>
</dbReference>
<accession>A0A449AWV1</accession>
<dbReference type="InterPro" id="IPR013123">
    <property type="entry name" value="SpoU_subst-bd"/>
</dbReference>
<dbReference type="GO" id="GO:0032259">
    <property type="term" value="P:methylation"/>
    <property type="evidence" value="ECO:0007669"/>
    <property type="project" value="UniProtKB-KW"/>
</dbReference>
<feature type="domain" description="RNA 2-O ribose methyltransferase substrate binding" evidence="4">
    <location>
        <begin position="30"/>
        <end position="91"/>
    </location>
</feature>